<protein>
    <recommendedName>
        <fullName evidence="1">NAD-dependent epimerase/dehydratase domain-containing protein</fullName>
    </recommendedName>
</protein>
<feature type="non-terminal residue" evidence="2">
    <location>
        <position position="31"/>
    </location>
</feature>
<sequence>MVTSSKKILVTGVAGFLGSHLAEKLSGMKHK</sequence>
<organism evidence="2">
    <name type="scientific">marine metagenome</name>
    <dbReference type="NCBI Taxonomy" id="408172"/>
    <lineage>
        <taxon>unclassified sequences</taxon>
        <taxon>metagenomes</taxon>
        <taxon>ecological metagenomes</taxon>
    </lineage>
</organism>
<feature type="domain" description="NAD-dependent epimerase/dehydratase" evidence="1">
    <location>
        <begin position="8"/>
        <end position="30"/>
    </location>
</feature>
<evidence type="ECO:0000259" key="1">
    <source>
        <dbReference type="Pfam" id="PF01370"/>
    </source>
</evidence>
<name>A0A383DAD3_9ZZZZ</name>
<dbReference type="InterPro" id="IPR036291">
    <property type="entry name" value="NAD(P)-bd_dom_sf"/>
</dbReference>
<evidence type="ECO:0000313" key="2">
    <source>
        <dbReference type="EMBL" id="SVE41269.1"/>
    </source>
</evidence>
<dbReference type="AlphaFoldDB" id="A0A383DAD3"/>
<dbReference type="SUPFAM" id="SSF51735">
    <property type="entry name" value="NAD(P)-binding Rossmann-fold domains"/>
    <property type="match status" value="1"/>
</dbReference>
<dbReference type="InterPro" id="IPR001509">
    <property type="entry name" value="Epimerase_deHydtase"/>
</dbReference>
<dbReference type="Gene3D" id="3.40.50.720">
    <property type="entry name" value="NAD(P)-binding Rossmann-like Domain"/>
    <property type="match status" value="1"/>
</dbReference>
<reference evidence="2" key="1">
    <citation type="submission" date="2018-05" db="EMBL/GenBank/DDBJ databases">
        <authorList>
            <person name="Lanie J.A."/>
            <person name="Ng W.-L."/>
            <person name="Kazmierczak K.M."/>
            <person name="Andrzejewski T.M."/>
            <person name="Davidsen T.M."/>
            <person name="Wayne K.J."/>
            <person name="Tettelin H."/>
            <person name="Glass J.I."/>
            <person name="Rusch D."/>
            <person name="Podicherti R."/>
            <person name="Tsui H.-C.T."/>
            <person name="Winkler M.E."/>
        </authorList>
    </citation>
    <scope>NUCLEOTIDE SEQUENCE</scope>
</reference>
<dbReference type="Pfam" id="PF01370">
    <property type="entry name" value="Epimerase"/>
    <property type="match status" value="1"/>
</dbReference>
<accession>A0A383DAD3</accession>
<proteinExistence type="predicted"/>
<dbReference type="EMBL" id="UINC01215540">
    <property type="protein sequence ID" value="SVE41269.1"/>
    <property type="molecule type" value="Genomic_DNA"/>
</dbReference>
<gene>
    <name evidence="2" type="ORF">METZ01_LOCUS494123</name>
</gene>